<dbReference type="InterPro" id="IPR006117">
    <property type="entry name" value="2-5OAS_C_CS"/>
</dbReference>
<dbReference type="PROSITE" id="PS50053">
    <property type="entry name" value="UBIQUITIN_2"/>
    <property type="match status" value="2"/>
</dbReference>
<keyword evidence="5" id="KW-0391">Immunity</keyword>
<dbReference type="SUPFAM" id="SSF81631">
    <property type="entry name" value="PAP/OAS1 substrate-binding domain"/>
    <property type="match status" value="1"/>
</dbReference>
<dbReference type="FunFam" id="1.10.1410.20:FF:000001">
    <property type="entry name" value="2'-5'-oligoadenylate synthetase 1"/>
    <property type="match status" value="1"/>
</dbReference>
<dbReference type="PROSITE" id="PS50152">
    <property type="entry name" value="25A_SYNTH_3"/>
    <property type="match status" value="1"/>
</dbReference>
<accession>A0AA41MZP1</accession>
<dbReference type="SUPFAM" id="SSF81301">
    <property type="entry name" value="Nucleotidyltransferase"/>
    <property type="match status" value="1"/>
</dbReference>
<dbReference type="GO" id="GO:0016020">
    <property type="term" value="C:membrane"/>
    <property type="evidence" value="ECO:0007669"/>
    <property type="project" value="TreeGrafter"/>
</dbReference>
<dbReference type="InterPro" id="IPR043519">
    <property type="entry name" value="NT_sf"/>
</dbReference>
<dbReference type="SUPFAM" id="SSF54236">
    <property type="entry name" value="Ubiquitin-like"/>
    <property type="match status" value="2"/>
</dbReference>
<name>A0AA41MZP1_SCICA</name>
<evidence type="ECO:0000256" key="4">
    <source>
        <dbReference type="ARBA" id="ARBA00022695"/>
    </source>
</evidence>
<evidence type="ECO:0000256" key="2">
    <source>
        <dbReference type="ARBA" id="ARBA00012577"/>
    </source>
</evidence>
<evidence type="ECO:0000256" key="5">
    <source>
        <dbReference type="ARBA" id="ARBA00022859"/>
    </source>
</evidence>
<dbReference type="GO" id="GO:0005829">
    <property type="term" value="C:cytosol"/>
    <property type="evidence" value="ECO:0007669"/>
    <property type="project" value="TreeGrafter"/>
</dbReference>
<comment type="similarity">
    <text evidence="1">Belongs to the 2-5A synthase family.</text>
</comment>
<dbReference type="CDD" id="cd05400">
    <property type="entry name" value="NT_2-5OAS_ClassI-CCAase"/>
    <property type="match status" value="1"/>
</dbReference>
<dbReference type="GO" id="GO:0046872">
    <property type="term" value="F:metal ion binding"/>
    <property type="evidence" value="ECO:0007669"/>
    <property type="project" value="UniProtKB-KW"/>
</dbReference>
<dbReference type="Pfam" id="PF00240">
    <property type="entry name" value="ubiquitin"/>
    <property type="match status" value="1"/>
</dbReference>
<proteinExistence type="inferred from homology"/>
<dbReference type="CDD" id="cd16103">
    <property type="entry name" value="Ubl2_OASL"/>
    <property type="match status" value="1"/>
</dbReference>
<dbReference type="Proteomes" id="UP001166674">
    <property type="component" value="Unassembled WGS sequence"/>
</dbReference>
<keyword evidence="3" id="KW-0399">Innate immunity</keyword>
<protein>
    <recommendedName>
        <fullName evidence="2">2'-5' oligoadenylate synthase</fullName>
        <ecNumber evidence="2">2.7.7.84</ecNumber>
    </recommendedName>
</protein>
<evidence type="ECO:0000256" key="3">
    <source>
        <dbReference type="ARBA" id="ARBA00022588"/>
    </source>
</evidence>
<evidence type="ECO:0000256" key="7">
    <source>
        <dbReference type="ARBA" id="ARBA00023118"/>
    </source>
</evidence>
<keyword evidence="6" id="KW-0694">RNA-binding</keyword>
<organism evidence="9 10">
    <name type="scientific">Sciurus carolinensis</name>
    <name type="common">Eastern gray squirrel</name>
    <dbReference type="NCBI Taxonomy" id="30640"/>
    <lineage>
        <taxon>Eukaryota</taxon>
        <taxon>Metazoa</taxon>
        <taxon>Chordata</taxon>
        <taxon>Craniata</taxon>
        <taxon>Vertebrata</taxon>
        <taxon>Euteleostomi</taxon>
        <taxon>Mammalia</taxon>
        <taxon>Eutheria</taxon>
        <taxon>Euarchontoglires</taxon>
        <taxon>Glires</taxon>
        <taxon>Rodentia</taxon>
        <taxon>Sciuromorpha</taxon>
        <taxon>Sciuridae</taxon>
        <taxon>Sciurinae</taxon>
        <taxon>Sciurini</taxon>
        <taxon>Sciurus</taxon>
    </lineage>
</organism>
<dbReference type="SMART" id="SM00213">
    <property type="entry name" value="UBQ"/>
    <property type="match status" value="2"/>
</dbReference>
<dbReference type="FunFam" id="3.30.460.10:FF:000007">
    <property type="entry name" value="2'-5'-oligoadenylate synthetase 1"/>
    <property type="match status" value="1"/>
</dbReference>
<dbReference type="GO" id="GO:0005524">
    <property type="term" value="F:ATP binding"/>
    <property type="evidence" value="ECO:0007669"/>
    <property type="project" value="UniProtKB-KW"/>
</dbReference>
<keyword evidence="7" id="KW-0051">Antiviral defense</keyword>
<dbReference type="AlphaFoldDB" id="A0AA41MZP1"/>
<sequence>MDAINRQETELEDAPDKFHSVLVEATVKLDGRVFPSQITNEHENNEMDPSLDLYETPGDQLDAFLKQNLQPQEDWKEEVQDAWKRMERFFRDQCFQDELVLGQEVTVLKVVKGGSSGKGTTLNHSSDLDMILFLNCFYDFLTQSLFRKYVIDFIEEKLDRCSRSLAYNVTVIQRREGNRNPRSLTLQIQPRKSSEVIRMDVLPAFDALGSFCPDTKPKPEIYEYLLSTFSSPGEFSPSFTQLQRHFVKSRPFKLKNLLRLVKFWYLKHVKGKYRGVALPSKYALELLTIYAWEVGTDENEDFNMDEGLVAVMKLLRDYKDICIYWTKYYDFQNVAVRNFIKQQLKKSRPIILDPADPTNNLGRGKGWDVVAKEAVHCLRQACCRTDDPSRDWHVQRARDVQVTVKQTGKESWTLSVNPYSPIWKMKAEIKRTNKTNRPNSQYRLSFQEPGGERLLLSSQQTLADYGIFSKVNIRVLETVPPEIQVFVKDTSGQSRPYAIHPDDSIRDLKEKIEDAGGPYVEDQILKFQGRTLGNRRSLADLDIEDCDTIKLIKRI</sequence>
<dbReference type="InterPro" id="IPR029071">
    <property type="entry name" value="Ubiquitin-like_domsf"/>
</dbReference>
<dbReference type="EMBL" id="JAATJV010374999">
    <property type="protein sequence ID" value="MBZ3881119.1"/>
    <property type="molecule type" value="Genomic_DNA"/>
</dbReference>
<evidence type="ECO:0000259" key="8">
    <source>
        <dbReference type="PROSITE" id="PS50053"/>
    </source>
</evidence>
<comment type="caution">
    <text evidence="9">The sequence shown here is derived from an EMBL/GenBank/DDBJ whole genome shotgun (WGS) entry which is preliminary data.</text>
</comment>
<dbReference type="GO" id="GO:0003725">
    <property type="term" value="F:double-stranded RNA binding"/>
    <property type="evidence" value="ECO:0007669"/>
    <property type="project" value="TreeGrafter"/>
</dbReference>
<evidence type="ECO:0000313" key="10">
    <source>
        <dbReference type="Proteomes" id="UP001166674"/>
    </source>
</evidence>
<feature type="domain" description="Ubiquitin-like" evidence="8">
    <location>
        <begin position="400"/>
        <end position="467"/>
    </location>
</feature>
<dbReference type="FunFam" id="3.10.20.90:FF:000205">
    <property type="entry name" value="2'-5'-oligoadenylate synthase-like protein 2"/>
    <property type="match status" value="1"/>
</dbReference>
<keyword evidence="10" id="KW-1185">Reference proteome</keyword>
<dbReference type="Gene3D" id="1.10.1410.20">
    <property type="entry name" value="2'-5'-oligoadenylate synthetase 1, domain 2"/>
    <property type="match status" value="1"/>
</dbReference>
<dbReference type="Gene3D" id="3.10.20.90">
    <property type="entry name" value="Phosphatidylinositol 3-kinase Catalytic Subunit, Chain A, domain 1"/>
    <property type="match status" value="2"/>
</dbReference>
<feature type="domain" description="Ubiquitin-like" evidence="8">
    <location>
        <begin position="483"/>
        <end position="555"/>
    </location>
</feature>
<dbReference type="InterPro" id="IPR006116">
    <property type="entry name" value="NT_2-5OAS_ClassI-CCAase"/>
</dbReference>
<dbReference type="GO" id="GO:0005654">
    <property type="term" value="C:nucleoplasm"/>
    <property type="evidence" value="ECO:0007669"/>
    <property type="project" value="TreeGrafter"/>
</dbReference>
<dbReference type="PROSITE" id="PS00832">
    <property type="entry name" value="25A_SYNTH_1"/>
    <property type="match status" value="1"/>
</dbReference>
<evidence type="ECO:0000256" key="1">
    <source>
        <dbReference type="ARBA" id="ARBA00009526"/>
    </source>
</evidence>
<evidence type="ECO:0000313" key="9">
    <source>
        <dbReference type="EMBL" id="MBZ3881119.1"/>
    </source>
</evidence>
<reference evidence="9" key="1">
    <citation type="submission" date="2020-03" db="EMBL/GenBank/DDBJ databases">
        <title>Studies in the Genomics of Life Span.</title>
        <authorList>
            <person name="Glass D."/>
        </authorList>
    </citation>
    <scope>NUCLEOTIDE SEQUENCE</scope>
    <source>
        <strain evidence="9">SUZIE</strain>
        <tissue evidence="9">Muscle</tissue>
    </source>
</reference>
<dbReference type="GO" id="GO:0045087">
    <property type="term" value="P:innate immune response"/>
    <property type="evidence" value="ECO:0007669"/>
    <property type="project" value="UniProtKB-KW"/>
</dbReference>
<gene>
    <name evidence="9" type="ORF">SUZIE_161345</name>
</gene>
<dbReference type="GO" id="GO:0051607">
    <property type="term" value="P:defense response to virus"/>
    <property type="evidence" value="ECO:0007669"/>
    <property type="project" value="UniProtKB-KW"/>
</dbReference>
<dbReference type="PANTHER" id="PTHR11258">
    <property type="entry name" value="2-5 OLIGOADENYLATE SYNTHETASE"/>
    <property type="match status" value="1"/>
</dbReference>
<keyword evidence="4" id="KW-0808">Transferase</keyword>
<dbReference type="GO" id="GO:0001730">
    <property type="term" value="F:2'-5'-oligoadenylate synthetase activity"/>
    <property type="evidence" value="ECO:0007669"/>
    <property type="project" value="UniProtKB-EC"/>
</dbReference>
<evidence type="ECO:0000256" key="6">
    <source>
        <dbReference type="ARBA" id="ARBA00022884"/>
    </source>
</evidence>
<dbReference type="Pfam" id="PF10421">
    <property type="entry name" value="OAS1_C"/>
    <property type="match status" value="1"/>
</dbReference>
<dbReference type="GO" id="GO:0045071">
    <property type="term" value="P:negative regulation of viral genome replication"/>
    <property type="evidence" value="ECO:0007669"/>
    <property type="project" value="TreeGrafter"/>
</dbReference>
<keyword evidence="4" id="KW-0548">Nucleotidyltransferase</keyword>
<dbReference type="InterPro" id="IPR000626">
    <property type="entry name" value="Ubiquitin-like_dom"/>
</dbReference>
<dbReference type="PANTHER" id="PTHR11258:SF7">
    <property type="entry name" value="2'-5'-OLIGOADENYLATE SYNTHASE-LIKE PROTEIN 2"/>
    <property type="match status" value="1"/>
</dbReference>
<dbReference type="EC" id="2.7.7.84" evidence="2"/>
<dbReference type="PROSITE" id="PS00833">
    <property type="entry name" value="25A_SYNTH_2"/>
    <property type="match status" value="1"/>
</dbReference>
<dbReference type="CDD" id="cd01811">
    <property type="entry name" value="Ubl1_OASL"/>
    <property type="match status" value="1"/>
</dbReference>
<dbReference type="InterPro" id="IPR043518">
    <property type="entry name" value="2-5OAS_N_CS"/>
</dbReference>
<dbReference type="Gene3D" id="3.30.460.10">
    <property type="entry name" value="Beta Polymerase, domain 2"/>
    <property type="match status" value="1"/>
</dbReference>
<dbReference type="InterPro" id="IPR018952">
    <property type="entry name" value="2-5-oligoAdlate_synth_1_dom2/C"/>
</dbReference>